<name>C9PQJ1_9PAST</name>
<evidence type="ECO:0000313" key="5">
    <source>
        <dbReference type="Proteomes" id="UP000005519"/>
    </source>
</evidence>
<dbReference type="PANTHER" id="PTHR10204">
    <property type="entry name" value="NAD P H OXIDOREDUCTASE-RELATED"/>
    <property type="match status" value="1"/>
</dbReference>
<dbReference type="HOGENOM" id="CLU_058643_1_0_6"/>
<dbReference type="OrthoDB" id="9798454at2"/>
<sequence length="205" mass="23291">MNHLIIFAHPNSQTSFNRAILDAVVQASQKQGVHTVVRDLYTLNFNPVLSWEEMQAVYQEIVPAEVKFEHQLIQNADLITLIYPVWWMGFPAILKGYLDRVLSYGFAYKMGDDGQSVGLLSDKKMQQFITIGNNVENYQGLGFTQSLKDCLVDGLFNYCGVTDIQHEFFGDIHIIDDVARQAMLQTVAKKTQQNLTALLEKKNDN</sequence>
<dbReference type="GO" id="GO:0005829">
    <property type="term" value="C:cytosol"/>
    <property type="evidence" value="ECO:0007669"/>
    <property type="project" value="TreeGrafter"/>
</dbReference>
<dbReference type="PANTHER" id="PTHR10204:SF34">
    <property type="entry name" value="NAD(P)H DEHYDROGENASE [QUINONE] 1 ISOFORM 1"/>
    <property type="match status" value="1"/>
</dbReference>
<dbReference type="EC" id="1.6.5.2" evidence="4"/>
<dbReference type="AlphaFoldDB" id="C9PQJ1"/>
<proteinExistence type="inferred from homology"/>
<evidence type="ECO:0000313" key="4">
    <source>
        <dbReference type="EMBL" id="EEX50113.1"/>
    </source>
</evidence>
<dbReference type="Pfam" id="PF02525">
    <property type="entry name" value="Flavodoxin_2"/>
    <property type="match status" value="1"/>
</dbReference>
<keyword evidence="2 4" id="KW-0560">Oxidoreductase</keyword>
<comment type="similarity">
    <text evidence="1">Belongs to the NAD(P)H dehydrogenase (quinone) family.</text>
</comment>
<organism evidence="4 5">
    <name type="scientific">Pasteurella dagmatis ATCC 43325</name>
    <dbReference type="NCBI Taxonomy" id="667128"/>
    <lineage>
        <taxon>Bacteria</taxon>
        <taxon>Pseudomonadati</taxon>
        <taxon>Pseudomonadota</taxon>
        <taxon>Gammaproteobacteria</taxon>
        <taxon>Pasteurellales</taxon>
        <taxon>Pasteurellaceae</taxon>
        <taxon>Pasteurella</taxon>
    </lineage>
</organism>
<comment type="caution">
    <text evidence="4">The sequence shown here is derived from an EMBL/GenBank/DDBJ whole genome shotgun (WGS) entry which is preliminary data.</text>
</comment>
<accession>C9PQJ1</accession>
<dbReference type="RefSeq" id="WP_005761935.1">
    <property type="nucleotide sequence ID" value="NZ_GG704810.1"/>
</dbReference>
<gene>
    <name evidence="4" type="ORF">HMPREF0621_1184</name>
</gene>
<reference evidence="4 5" key="1">
    <citation type="submission" date="2009-10" db="EMBL/GenBank/DDBJ databases">
        <authorList>
            <person name="Muzny D."/>
            <person name="Qin X."/>
            <person name="Deng J."/>
            <person name="Jiang H."/>
            <person name="Liu Y."/>
            <person name="Qu J."/>
            <person name="Song X.-Z."/>
            <person name="Zhang L."/>
            <person name="Thornton R."/>
            <person name="Coyle M."/>
            <person name="Francisco L."/>
            <person name="Jackson L."/>
            <person name="Javaid M."/>
            <person name="Korchina V."/>
            <person name="Kovar C."/>
            <person name="Mata R."/>
            <person name="Mathew T."/>
            <person name="Ngo R."/>
            <person name="Nguyen L."/>
            <person name="Nguyen N."/>
            <person name="Okwuonu G."/>
            <person name="Ongeri F."/>
            <person name="Pham C."/>
            <person name="Simmons D."/>
            <person name="Wilczek-Boney K."/>
            <person name="Hale W."/>
            <person name="Jakkamsetti A."/>
            <person name="Pham P."/>
            <person name="Ruth R."/>
            <person name="San Lucas F."/>
            <person name="Warren J."/>
            <person name="Zhang J."/>
            <person name="Zhao Z."/>
            <person name="Zhou C."/>
            <person name="Zhu D."/>
            <person name="Lee S."/>
            <person name="Bess C."/>
            <person name="Blankenburg K."/>
            <person name="Forbes L."/>
            <person name="Fu Q."/>
            <person name="Gubbala S."/>
            <person name="Hirani K."/>
            <person name="Jayaseelan J.C."/>
            <person name="Lara F."/>
            <person name="Munidasa M."/>
            <person name="Palculict T."/>
            <person name="Patil S."/>
            <person name="Pu L.-L."/>
            <person name="Saada N."/>
            <person name="Tang L."/>
            <person name="Weissenberger G."/>
            <person name="Zhu Y."/>
            <person name="Hemphill L."/>
            <person name="Shang Y."/>
            <person name="Youmans B."/>
            <person name="Ayvaz T."/>
            <person name="Ross M."/>
            <person name="Santibanez J."/>
            <person name="Aqrawi P."/>
            <person name="Gross S."/>
            <person name="Joshi V."/>
            <person name="Fowler G."/>
            <person name="Nazareth L."/>
            <person name="Reid J."/>
            <person name="Worley K."/>
            <person name="Petrosino J."/>
            <person name="Highlander S."/>
            <person name="Gibbs R."/>
        </authorList>
    </citation>
    <scope>NUCLEOTIDE SEQUENCE [LARGE SCALE GENOMIC DNA]</scope>
    <source>
        <strain evidence="4 5">ATCC 43325</strain>
    </source>
</reference>
<dbReference type="GO" id="GO:0003955">
    <property type="term" value="F:NAD(P)H dehydrogenase (quinone) activity"/>
    <property type="evidence" value="ECO:0007669"/>
    <property type="project" value="UniProtKB-EC"/>
</dbReference>
<evidence type="ECO:0000256" key="2">
    <source>
        <dbReference type="ARBA" id="ARBA00023002"/>
    </source>
</evidence>
<feature type="domain" description="Flavodoxin-like fold" evidence="3">
    <location>
        <begin position="1"/>
        <end position="188"/>
    </location>
</feature>
<dbReference type="EMBL" id="ACZR01000013">
    <property type="protein sequence ID" value="EEX50113.1"/>
    <property type="molecule type" value="Genomic_DNA"/>
</dbReference>
<dbReference type="Gene3D" id="3.40.50.360">
    <property type="match status" value="1"/>
</dbReference>
<evidence type="ECO:0000256" key="1">
    <source>
        <dbReference type="ARBA" id="ARBA00006252"/>
    </source>
</evidence>
<dbReference type="InterPro" id="IPR051545">
    <property type="entry name" value="NAD(P)H_dehydrogenase_qn"/>
</dbReference>
<evidence type="ECO:0000259" key="3">
    <source>
        <dbReference type="Pfam" id="PF02525"/>
    </source>
</evidence>
<dbReference type="InterPro" id="IPR029039">
    <property type="entry name" value="Flavoprotein-like_sf"/>
</dbReference>
<dbReference type="SUPFAM" id="SSF52218">
    <property type="entry name" value="Flavoproteins"/>
    <property type="match status" value="1"/>
</dbReference>
<dbReference type="STRING" id="667128.HMPREF0621_1184"/>
<dbReference type="InterPro" id="IPR003680">
    <property type="entry name" value="Flavodoxin_fold"/>
</dbReference>
<protein>
    <submittedName>
        <fullName evidence="4">Flavodoxin-like protein</fullName>
        <ecNumber evidence="4">1.6.5.2</ecNumber>
    </submittedName>
</protein>
<keyword evidence="5" id="KW-1185">Reference proteome</keyword>
<dbReference type="Proteomes" id="UP000005519">
    <property type="component" value="Unassembled WGS sequence"/>
</dbReference>